<keyword evidence="4" id="KW-0539">Nucleus</keyword>
<feature type="repeat" description="TPR" evidence="6">
    <location>
        <begin position="758"/>
        <end position="791"/>
    </location>
</feature>
<dbReference type="GO" id="GO:0005737">
    <property type="term" value="C:cytoplasm"/>
    <property type="evidence" value="ECO:0007669"/>
    <property type="project" value="TreeGrafter"/>
</dbReference>
<dbReference type="InterPro" id="IPR011990">
    <property type="entry name" value="TPR-like_helical_dom_sf"/>
</dbReference>
<dbReference type="RefSeq" id="XP_016632548.1">
    <property type="nucleotide sequence ID" value="XM_016776229.1"/>
</dbReference>
<dbReference type="OrthoDB" id="329563at2759"/>
<dbReference type="GO" id="GO:0051301">
    <property type="term" value="P:cell division"/>
    <property type="evidence" value="ECO:0007669"/>
    <property type="project" value="TreeGrafter"/>
</dbReference>
<dbReference type="Pfam" id="PF14559">
    <property type="entry name" value="TPR_19"/>
    <property type="match status" value="1"/>
</dbReference>
<evidence type="ECO:0000256" key="7">
    <source>
        <dbReference type="SAM" id="MobiDB-lite"/>
    </source>
</evidence>
<dbReference type="PROSITE" id="PS50293">
    <property type="entry name" value="TPR_REGION"/>
    <property type="match status" value="1"/>
</dbReference>
<dbReference type="InterPro" id="IPR019734">
    <property type="entry name" value="TPR_rpt"/>
</dbReference>
<dbReference type="GO" id="GO:0007091">
    <property type="term" value="P:metaphase/anaphase transition of mitotic cell cycle"/>
    <property type="evidence" value="ECO:0007669"/>
    <property type="project" value="TreeGrafter"/>
</dbReference>
<accession>A0A0D2H9B5</accession>
<protein>
    <recommendedName>
        <fullName evidence="10">Anaphase-promoting complex subunit 3</fullName>
    </recommendedName>
</protein>
<evidence type="ECO:0000256" key="4">
    <source>
        <dbReference type="ARBA" id="ARBA00023242"/>
    </source>
</evidence>
<feature type="region of interest" description="Disordered" evidence="7">
    <location>
        <begin position="262"/>
        <end position="470"/>
    </location>
</feature>
<dbReference type="Pfam" id="PF13181">
    <property type="entry name" value="TPR_8"/>
    <property type="match status" value="1"/>
</dbReference>
<dbReference type="PANTHER" id="PTHR12558:SF13">
    <property type="entry name" value="CELL DIVISION CYCLE PROTEIN 27 HOMOLOG"/>
    <property type="match status" value="1"/>
</dbReference>
<feature type="compositionally biased region" description="Polar residues" evidence="7">
    <location>
        <begin position="345"/>
        <end position="364"/>
    </location>
</feature>
<comment type="subcellular location">
    <subcellularLocation>
        <location evidence="1">Nucleus</location>
    </subcellularLocation>
</comment>
<gene>
    <name evidence="8" type="ORF">Z520_05726</name>
</gene>
<dbReference type="PROSITE" id="PS50005">
    <property type="entry name" value="TPR"/>
    <property type="match status" value="4"/>
</dbReference>
<feature type="region of interest" description="Disordered" evidence="7">
    <location>
        <begin position="193"/>
        <end position="237"/>
    </location>
</feature>
<dbReference type="AlphaFoldDB" id="A0A0D2H9B5"/>
<feature type="repeat" description="TPR" evidence="6">
    <location>
        <begin position="656"/>
        <end position="689"/>
    </location>
</feature>
<dbReference type="GO" id="GO:0016567">
    <property type="term" value="P:protein ubiquitination"/>
    <property type="evidence" value="ECO:0007669"/>
    <property type="project" value="TreeGrafter"/>
</dbReference>
<dbReference type="Pfam" id="PF13432">
    <property type="entry name" value="TPR_16"/>
    <property type="match status" value="1"/>
</dbReference>
<evidence type="ECO:0000256" key="6">
    <source>
        <dbReference type="PROSITE-ProRule" id="PRU00339"/>
    </source>
</evidence>
<dbReference type="VEuPathDB" id="FungiDB:Z520_05726"/>
<dbReference type="GO" id="GO:0031145">
    <property type="term" value="P:anaphase-promoting complex-dependent catabolic process"/>
    <property type="evidence" value="ECO:0007669"/>
    <property type="project" value="TreeGrafter"/>
</dbReference>
<dbReference type="Pfam" id="PF12895">
    <property type="entry name" value="ANAPC3"/>
    <property type="match status" value="1"/>
</dbReference>
<feature type="repeat" description="TPR" evidence="6">
    <location>
        <begin position="588"/>
        <end position="621"/>
    </location>
</feature>
<keyword evidence="2" id="KW-0677">Repeat</keyword>
<feature type="compositionally biased region" description="Basic and acidic residues" evidence="7">
    <location>
        <begin position="296"/>
        <end position="306"/>
    </location>
</feature>
<sequence>MAPAQPHIAAQLRQLIYYHLDNNLLRNALFLASRLVAYEPRSPEAAYLLAYCQFQSGFLKAAWDTSRAAAVKGTHLGCSYVFAQSSLELGRIVEGLTALEKCKNLWQNRNTWGQHNELRRQHLPDAAAVLCLKGKLWKANKNLNQAVECWAAALKLNPFMWDAFTGLCDTGAKISVPNIYKLNNEMVAATHSAQQQSARIENAPTEKGSGAVSQAPSDPFVSTQKSSTQHPPGHPVLWEKLNGSKMSVNTVSTILDEEGLATPSTEAEGEEGVLHGAPLNNQNHEPPPAPIRKAKGLTETHADPPPRWKPGSTRMRAKAKGASDDSTTVLQDPPPQPLPAAPSKRTVSGQLAPTSSHAASSSIAEGTRRSNRLLNTTRPPSASSTAGSKISSLANTLGLREGRDIKKAKAPVPKGRTANASTVGRVVSGNRTRTGSADQMDLDAKEQKNAANAIAPPPVPPIPNNKSRAPSTADRELEALQTLLDLCGRIASAQLCLANYDCQTAIQIYNALPSSQRETPFVLSQIAKAYYEQASYIEAEKFFIRVHQLAPTRLEDMEVYSTVLWHLKSEIELAYLAHELIEIDRLSPQAWCAIGNSFSLQREHEQALKCFKRSTQLDSQFAYGFTLQGHEYIANEEFEKALEAYRAAIAADGRHYNAWYGLGKVYEKLGKWNIAEQHYRTAAKINPTNAVLICCIGLVLEKQEHPEDALLMYTRACSLAPQSALSRFKKARCLMSLGRPREALAELMILRDVVPDEANVWFLMGRLYKTLKDKGNAVKAFTMALNLDPKAAQFIKDAMESLNDDEDEYDDDVDEDME</sequence>
<dbReference type="FunFam" id="1.25.40.10:FF:000018">
    <property type="entry name" value="Cell division cycle protein 27 homolog B"/>
    <property type="match status" value="1"/>
</dbReference>
<comment type="similarity">
    <text evidence="5">Belongs to the APC3/CDC27 family.</text>
</comment>
<dbReference type="GO" id="GO:0005680">
    <property type="term" value="C:anaphase-promoting complex"/>
    <property type="evidence" value="ECO:0007669"/>
    <property type="project" value="UniProtKB-ARBA"/>
</dbReference>
<dbReference type="EMBL" id="KN848071">
    <property type="protein sequence ID" value="KIX98425.1"/>
    <property type="molecule type" value="Genomic_DNA"/>
</dbReference>
<evidence type="ECO:0008006" key="10">
    <source>
        <dbReference type="Google" id="ProtNLM"/>
    </source>
</evidence>
<evidence type="ECO:0000313" key="8">
    <source>
        <dbReference type="EMBL" id="KIX98425.1"/>
    </source>
</evidence>
<evidence type="ECO:0000313" key="9">
    <source>
        <dbReference type="Proteomes" id="UP000053411"/>
    </source>
</evidence>
<proteinExistence type="inferred from homology"/>
<feature type="compositionally biased region" description="Polar residues" evidence="7">
    <location>
        <begin position="211"/>
        <end position="230"/>
    </location>
</feature>
<dbReference type="Gene3D" id="1.25.40.10">
    <property type="entry name" value="Tetratricopeptide repeat domain"/>
    <property type="match status" value="4"/>
</dbReference>
<dbReference type="PANTHER" id="PTHR12558">
    <property type="entry name" value="CELL DIVISION CYCLE 16,23,27"/>
    <property type="match status" value="1"/>
</dbReference>
<reference evidence="8 9" key="1">
    <citation type="submission" date="2015-01" db="EMBL/GenBank/DDBJ databases">
        <title>The Genome Sequence of Fonsecaea multimorphosa CBS 102226.</title>
        <authorList>
            <consortium name="The Broad Institute Genomics Platform"/>
            <person name="Cuomo C."/>
            <person name="de Hoog S."/>
            <person name="Gorbushina A."/>
            <person name="Stielow B."/>
            <person name="Teixiera M."/>
            <person name="Abouelleil A."/>
            <person name="Chapman S.B."/>
            <person name="Priest M."/>
            <person name="Young S.K."/>
            <person name="Wortman J."/>
            <person name="Nusbaum C."/>
            <person name="Birren B."/>
        </authorList>
    </citation>
    <scope>NUCLEOTIDE SEQUENCE [LARGE SCALE GENOMIC DNA]</scope>
    <source>
        <strain evidence="8 9">CBS 102226</strain>
    </source>
</reference>
<dbReference type="GeneID" id="27711472"/>
<keyword evidence="9" id="KW-1185">Reference proteome</keyword>
<dbReference type="Proteomes" id="UP000053411">
    <property type="component" value="Unassembled WGS sequence"/>
</dbReference>
<evidence type="ECO:0000256" key="1">
    <source>
        <dbReference type="ARBA" id="ARBA00004123"/>
    </source>
</evidence>
<keyword evidence="3 6" id="KW-0802">TPR repeat</keyword>
<feature type="compositionally biased region" description="Low complexity" evidence="7">
    <location>
        <begin position="372"/>
        <end position="394"/>
    </location>
</feature>
<organism evidence="8 9">
    <name type="scientific">Fonsecaea multimorphosa CBS 102226</name>
    <dbReference type="NCBI Taxonomy" id="1442371"/>
    <lineage>
        <taxon>Eukaryota</taxon>
        <taxon>Fungi</taxon>
        <taxon>Dikarya</taxon>
        <taxon>Ascomycota</taxon>
        <taxon>Pezizomycotina</taxon>
        <taxon>Eurotiomycetes</taxon>
        <taxon>Chaetothyriomycetidae</taxon>
        <taxon>Chaetothyriales</taxon>
        <taxon>Herpotrichiellaceae</taxon>
        <taxon>Fonsecaea</taxon>
    </lineage>
</organism>
<dbReference type="SUPFAM" id="SSF48452">
    <property type="entry name" value="TPR-like"/>
    <property type="match status" value="3"/>
</dbReference>
<evidence type="ECO:0000256" key="3">
    <source>
        <dbReference type="ARBA" id="ARBA00022803"/>
    </source>
</evidence>
<dbReference type="SMART" id="SM00028">
    <property type="entry name" value="TPR"/>
    <property type="match status" value="8"/>
</dbReference>
<dbReference type="STRING" id="1442371.A0A0D2H9B5"/>
<feature type="repeat" description="TPR" evidence="6">
    <location>
        <begin position="622"/>
        <end position="655"/>
    </location>
</feature>
<evidence type="ECO:0000256" key="2">
    <source>
        <dbReference type="ARBA" id="ARBA00022737"/>
    </source>
</evidence>
<evidence type="ECO:0000256" key="5">
    <source>
        <dbReference type="ARBA" id="ARBA00038210"/>
    </source>
</evidence>
<name>A0A0D2H9B5_9EURO</name>